<evidence type="ECO:0000313" key="2">
    <source>
        <dbReference type="EMBL" id="KAK3949785.1"/>
    </source>
</evidence>
<comment type="caution">
    <text evidence="2">The sequence shown here is derived from an EMBL/GenBank/DDBJ whole genome shotgun (WGS) entry which is preliminary data.</text>
</comment>
<name>A0AAN6NQ85_9PEZI</name>
<feature type="compositionally biased region" description="Polar residues" evidence="1">
    <location>
        <begin position="25"/>
        <end position="41"/>
    </location>
</feature>
<keyword evidence="3" id="KW-1185">Reference proteome</keyword>
<gene>
    <name evidence="2" type="ORF">QBC32DRAFT_177537</name>
</gene>
<proteinExistence type="predicted"/>
<accession>A0AAN6NQ85</accession>
<dbReference type="AlphaFoldDB" id="A0AAN6NQ85"/>
<dbReference type="EMBL" id="MU859201">
    <property type="protein sequence ID" value="KAK3949785.1"/>
    <property type="molecule type" value="Genomic_DNA"/>
</dbReference>
<feature type="compositionally biased region" description="Low complexity" evidence="1">
    <location>
        <begin position="61"/>
        <end position="78"/>
    </location>
</feature>
<feature type="region of interest" description="Disordered" evidence="1">
    <location>
        <begin position="1"/>
        <end position="122"/>
    </location>
</feature>
<reference evidence="2" key="2">
    <citation type="submission" date="2023-06" db="EMBL/GenBank/DDBJ databases">
        <authorList>
            <consortium name="Lawrence Berkeley National Laboratory"/>
            <person name="Mondo S.J."/>
            <person name="Hensen N."/>
            <person name="Bonometti L."/>
            <person name="Westerberg I."/>
            <person name="Brannstrom I.O."/>
            <person name="Guillou S."/>
            <person name="Cros-Aarteil S."/>
            <person name="Calhoun S."/>
            <person name="Haridas S."/>
            <person name="Kuo A."/>
            <person name="Pangilinan J."/>
            <person name="Riley R."/>
            <person name="Labutti K."/>
            <person name="Andreopoulos B."/>
            <person name="Lipzen A."/>
            <person name="Chen C."/>
            <person name="Yanf M."/>
            <person name="Daum C."/>
            <person name="Ng V."/>
            <person name="Clum A."/>
            <person name="Steindorff A."/>
            <person name="Ohm R."/>
            <person name="Martin F."/>
            <person name="Silar P."/>
            <person name="Natvig D."/>
            <person name="Lalanne C."/>
            <person name="Gautier V."/>
            <person name="Ament-Velasquez S.L."/>
            <person name="Kruys A."/>
            <person name="Hutchinson M.I."/>
            <person name="Powell A.J."/>
            <person name="Barry K."/>
            <person name="Miller A.N."/>
            <person name="Grigoriev I.V."/>
            <person name="Debuchy R."/>
            <person name="Gladieux P."/>
            <person name="Thoren M.H."/>
            <person name="Johannesson H."/>
        </authorList>
    </citation>
    <scope>NUCLEOTIDE SEQUENCE</scope>
    <source>
        <strain evidence="2">CBS 626.80</strain>
    </source>
</reference>
<evidence type="ECO:0000256" key="1">
    <source>
        <dbReference type="SAM" id="MobiDB-lite"/>
    </source>
</evidence>
<dbReference type="Proteomes" id="UP001303222">
    <property type="component" value="Unassembled WGS sequence"/>
</dbReference>
<evidence type="ECO:0000313" key="3">
    <source>
        <dbReference type="Proteomes" id="UP001303222"/>
    </source>
</evidence>
<feature type="non-terminal residue" evidence="2">
    <location>
        <position position="139"/>
    </location>
</feature>
<sequence>MVRIRGPFPRPDNNVAVAGSRGTHSDQPTRNAEESNGSSPLRQRLRMTENENAPADISHLPPRNGTTPTTSRTVPTSGLSTAPNTSLSSDPSAAPPPSTGLAKSHFTNSNKITKRRRAVPVKGTKADRLREYLKYFPKR</sequence>
<protein>
    <submittedName>
        <fullName evidence="2">Uncharacterized protein</fullName>
    </submittedName>
</protein>
<organism evidence="2 3">
    <name type="scientific">Pseudoneurospora amorphoporcata</name>
    <dbReference type="NCBI Taxonomy" id="241081"/>
    <lineage>
        <taxon>Eukaryota</taxon>
        <taxon>Fungi</taxon>
        <taxon>Dikarya</taxon>
        <taxon>Ascomycota</taxon>
        <taxon>Pezizomycotina</taxon>
        <taxon>Sordariomycetes</taxon>
        <taxon>Sordariomycetidae</taxon>
        <taxon>Sordariales</taxon>
        <taxon>Sordariaceae</taxon>
        <taxon>Pseudoneurospora</taxon>
    </lineage>
</organism>
<reference evidence="2" key="1">
    <citation type="journal article" date="2023" name="Mol. Phylogenet. Evol.">
        <title>Genome-scale phylogeny and comparative genomics of the fungal order Sordariales.</title>
        <authorList>
            <person name="Hensen N."/>
            <person name="Bonometti L."/>
            <person name="Westerberg I."/>
            <person name="Brannstrom I.O."/>
            <person name="Guillou S."/>
            <person name="Cros-Aarteil S."/>
            <person name="Calhoun S."/>
            <person name="Haridas S."/>
            <person name="Kuo A."/>
            <person name="Mondo S."/>
            <person name="Pangilinan J."/>
            <person name="Riley R."/>
            <person name="LaButti K."/>
            <person name="Andreopoulos B."/>
            <person name="Lipzen A."/>
            <person name="Chen C."/>
            <person name="Yan M."/>
            <person name="Daum C."/>
            <person name="Ng V."/>
            <person name="Clum A."/>
            <person name="Steindorff A."/>
            <person name="Ohm R.A."/>
            <person name="Martin F."/>
            <person name="Silar P."/>
            <person name="Natvig D.O."/>
            <person name="Lalanne C."/>
            <person name="Gautier V."/>
            <person name="Ament-Velasquez S.L."/>
            <person name="Kruys A."/>
            <person name="Hutchinson M.I."/>
            <person name="Powell A.J."/>
            <person name="Barry K."/>
            <person name="Miller A.N."/>
            <person name="Grigoriev I.V."/>
            <person name="Debuchy R."/>
            <person name="Gladieux P."/>
            <person name="Hiltunen Thoren M."/>
            <person name="Johannesson H."/>
        </authorList>
    </citation>
    <scope>NUCLEOTIDE SEQUENCE</scope>
    <source>
        <strain evidence="2">CBS 626.80</strain>
    </source>
</reference>